<reference evidence="1 2" key="1">
    <citation type="journal article" date="2015" name="Stand. Genomic Sci.">
        <title>Genomic Encyclopedia of Bacterial and Archaeal Type Strains, Phase III: the genomes of soil and plant-associated and newly described type strains.</title>
        <authorList>
            <person name="Whitman W.B."/>
            <person name="Woyke T."/>
            <person name="Klenk H.P."/>
            <person name="Zhou Y."/>
            <person name="Lilburn T.G."/>
            <person name="Beck B.J."/>
            <person name="De Vos P."/>
            <person name="Vandamme P."/>
            <person name="Eisen J.A."/>
            <person name="Garrity G."/>
            <person name="Hugenholtz P."/>
            <person name="Kyrpides N.C."/>
        </authorList>
    </citation>
    <scope>NUCLEOTIDE SEQUENCE [LARGE SCALE GENOMIC DNA]</scope>
    <source>
        <strain evidence="1 2">VKM Ac-2538</strain>
    </source>
</reference>
<protein>
    <recommendedName>
        <fullName evidence="3">Tetratricopeptide repeat protein</fullName>
    </recommendedName>
</protein>
<accession>A0ABY2BKL5</accession>
<dbReference type="RefSeq" id="WP_132190725.1">
    <property type="nucleotide sequence ID" value="NZ_SLWM01000008.1"/>
</dbReference>
<dbReference type="SMART" id="SM00028">
    <property type="entry name" value="TPR"/>
    <property type="match status" value="4"/>
</dbReference>
<organism evidence="1 2">
    <name type="scientific">Kribbella orskensis</name>
    <dbReference type="NCBI Taxonomy" id="2512216"/>
    <lineage>
        <taxon>Bacteria</taxon>
        <taxon>Bacillati</taxon>
        <taxon>Actinomycetota</taxon>
        <taxon>Actinomycetes</taxon>
        <taxon>Propionibacteriales</taxon>
        <taxon>Kribbellaceae</taxon>
        <taxon>Kribbella</taxon>
    </lineage>
</organism>
<dbReference type="SUPFAM" id="SSF48452">
    <property type="entry name" value="TPR-like"/>
    <property type="match status" value="2"/>
</dbReference>
<evidence type="ECO:0008006" key="3">
    <source>
        <dbReference type="Google" id="ProtNLM"/>
    </source>
</evidence>
<evidence type="ECO:0000313" key="1">
    <source>
        <dbReference type="EMBL" id="TCO20966.1"/>
    </source>
</evidence>
<dbReference type="EMBL" id="SLWM01000008">
    <property type="protein sequence ID" value="TCO20966.1"/>
    <property type="molecule type" value="Genomic_DNA"/>
</dbReference>
<dbReference type="Proteomes" id="UP000295818">
    <property type="component" value="Unassembled WGS sequence"/>
</dbReference>
<keyword evidence="2" id="KW-1185">Reference proteome</keyword>
<proteinExistence type="predicted"/>
<gene>
    <name evidence="1" type="ORF">EV644_108180</name>
</gene>
<sequence>MSDDLLERLHRAESTPYGKARSALLEDVVRRADAGEDEDLAFYARLQLVTAYVMGGEPRKSLVPFARCVADWDADPGKYQQHSHTFHWCFKYAPSTLTRFPEVPLAQTYGVLDDMERRWRVGGHSMHAVHQHRWLVANHIGDAEAAAEHFRLWSTAPRDDLSDCVGCDPTSKVRHLSRIGQTAEAVALAVGVLDGQLTCNEQPQQMLTALLPAYVAEGMYSEAVDAHRRAYRIQRAEPGELGSYADHIVFLARTGNETRAVELVERHLGDLEDPPSPLAELEFAAAASLALSKVDLMIRQPKADDVPSARLAEDLAARALELAARFDERNGTGFRTEMVRATLTAEPWIDYLPLSETARRAHARRQAVQQAEVTAPVADGPAPTGSGWLDRAEEHWQNDRRDEAVADWQAFEQEVPEAERSKLDQARLLDGRGLASKDEHEVALESWREALGLYAELGEEVRLLRDRGRISRILCEQGQIEEALATGEEPLRRLIANDEPRRRGGWQYSLATMLAEAGRAEEALAEATALRASADAEDELKAGAGILQCSLFLQFERLDDAEEAAGAGTATKHELPRSYAFRQRGWIRNALERPAEAVDDLEEAIALAAGTPEAEIHVAICRLELARSYLLTGRPLESAETAEEALAAVGAPELTSIRLDVRGVLVDAYRALGELEPALAQVRALLADAPEEAHPHWLGMTRQDEGLLLERLDRDKEAVDVFLAAAEHFETAELPIEFVQAVRLAAQSARYAGDFDLIPQLLDRVRPVLDSLPSADETVLFQQAGVHWDLAMLAMQRGEIPAAVDYARQAAESYERGGFEGQLLNARLLIAEHGTTDDQMLQEIFNSLPTGHDQWHRAGYLLADRLRGLDRSAEAEALEARLTSP</sequence>
<comment type="caution">
    <text evidence="1">The sequence shown here is derived from an EMBL/GenBank/DDBJ whole genome shotgun (WGS) entry which is preliminary data.</text>
</comment>
<dbReference type="Gene3D" id="1.25.40.10">
    <property type="entry name" value="Tetratricopeptide repeat domain"/>
    <property type="match status" value="2"/>
</dbReference>
<dbReference type="InterPro" id="IPR019734">
    <property type="entry name" value="TPR_rpt"/>
</dbReference>
<dbReference type="InterPro" id="IPR011990">
    <property type="entry name" value="TPR-like_helical_dom_sf"/>
</dbReference>
<evidence type="ECO:0000313" key="2">
    <source>
        <dbReference type="Proteomes" id="UP000295818"/>
    </source>
</evidence>
<name>A0ABY2BKL5_9ACTN</name>